<organism evidence="4 5">
    <name type="scientific">Tilletia controversa</name>
    <name type="common">dwarf bunt fungus</name>
    <dbReference type="NCBI Taxonomy" id="13291"/>
    <lineage>
        <taxon>Eukaryota</taxon>
        <taxon>Fungi</taxon>
        <taxon>Dikarya</taxon>
        <taxon>Basidiomycota</taxon>
        <taxon>Ustilaginomycotina</taxon>
        <taxon>Exobasidiomycetes</taxon>
        <taxon>Tilletiales</taxon>
        <taxon>Tilletiaceae</taxon>
        <taxon>Tilletia</taxon>
    </lineage>
</organism>
<dbReference type="Gene3D" id="1.10.443.10">
    <property type="entry name" value="Intergrase catalytic core"/>
    <property type="match status" value="1"/>
</dbReference>
<dbReference type="GO" id="GO:0003677">
    <property type="term" value="F:DNA binding"/>
    <property type="evidence" value="ECO:0007669"/>
    <property type="project" value="UniProtKB-KW"/>
</dbReference>
<comment type="caution">
    <text evidence="4">The sequence shown here is derived from an EMBL/GenBank/DDBJ whole genome shotgun (WGS) entry which is preliminary data.</text>
</comment>
<feature type="compositionally biased region" description="Pro residues" evidence="3">
    <location>
        <begin position="27"/>
        <end position="36"/>
    </location>
</feature>
<evidence type="ECO:0000256" key="1">
    <source>
        <dbReference type="ARBA" id="ARBA00023125"/>
    </source>
</evidence>
<dbReference type="PANTHER" id="PTHR34605">
    <property type="entry name" value="PHAGE_INTEGRASE DOMAIN-CONTAINING PROTEIN"/>
    <property type="match status" value="1"/>
</dbReference>
<evidence type="ECO:0000256" key="3">
    <source>
        <dbReference type="SAM" id="MobiDB-lite"/>
    </source>
</evidence>
<evidence type="ECO:0000313" key="5">
    <source>
        <dbReference type="Proteomes" id="UP000077684"/>
    </source>
</evidence>
<dbReference type="PANTHER" id="PTHR34605:SF3">
    <property type="entry name" value="P CELL-TYPE AGGLUTINATION PROTEIN MAP4-LIKE-RELATED"/>
    <property type="match status" value="1"/>
</dbReference>
<dbReference type="SUPFAM" id="SSF56349">
    <property type="entry name" value="DNA breaking-rejoining enzymes"/>
    <property type="match status" value="1"/>
</dbReference>
<keyword evidence="2" id="KW-0233">DNA recombination</keyword>
<gene>
    <name evidence="4" type="ORF">A4X06_0g7569</name>
</gene>
<evidence type="ECO:0000256" key="2">
    <source>
        <dbReference type="ARBA" id="ARBA00023172"/>
    </source>
</evidence>
<dbReference type="InterPro" id="IPR052925">
    <property type="entry name" value="Phage_Integrase-like_Recomb"/>
</dbReference>
<protein>
    <recommendedName>
        <fullName evidence="6">Core-binding (CB) domain-containing protein</fullName>
    </recommendedName>
</protein>
<sequence length="475" mass="52233">MAPERPRRGPKHHPYRSDASISTPAKPTAPPTPTPPLLGTSSTPNRHPYPPSANTSRLRTTSRDPHSPIPTPTNAGAPVSMGPLLPALGLTPAAVWTSLSDHNTLTCDLSLAGARAISPRSQTALLLTPAAHLIQAMHGSSDLAVAQTQSRVLWQSVKENTRTSYGRGIIAYLAWCEDLGLPEHFRFPTAINILLLYLQKDMSTLRPGTIDKRAHALQYWHRVQRMPWALAKGDTRTLQKAAKIEGLLPLEKRRPVRLNDLKAMVSHHQPNDNAHVAILAAALLAFFAMCRPGEVTVRSASEPHSDRARWAHIVEHPPMTADGVASFALRLPSEKVHGRDGWDRIAAEQRQMPELCPVRAMRRHMMANALRPGEEGLVHGAFSYVSNTGARTELTDGLFGRTVNAWLTTANRERVTGHCFRIGGATLLFAAGEPLEDIRLRGGWGSDAYLLYLRDIYVRQATMFSDLDLQSLCYG</sequence>
<proteinExistence type="predicted"/>
<reference evidence="4" key="1">
    <citation type="submission" date="2016-04" db="EMBL/GenBank/DDBJ databases">
        <authorList>
            <person name="Nguyen H.D."/>
            <person name="Samba Siva P."/>
            <person name="Cullis J."/>
            <person name="Levesque C.A."/>
            <person name="Hambleton S."/>
        </authorList>
    </citation>
    <scope>NUCLEOTIDE SEQUENCE</scope>
    <source>
        <strain evidence="4">DAOMC 236426</strain>
    </source>
</reference>
<evidence type="ECO:0000313" key="4">
    <source>
        <dbReference type="EMBL" id="KAE8241355.1"/>
    </source>
</evidence>
<dbReference type="InterPro" id="IPR013762">
    <property type="entry name" value="Integrase-like_cat_sf"/>
</dbReference>
<name>A0A8X7SU06_9BASI</name>
<dbReference type="InterPro" id="IPR011010">
    <property type="entry name" value="DNA_brk_join_enz"/>
</dbReference>
<dbReference type="Gene3D" id="1.10.150.130">
    <property type="match status" value="1"/>
</dbReference>
<dbReference type="GO" id="GO:0006310">
    <property type="term" value="P:DNA recombination"/>
    <property type="evidence" value="ECO:0007669"/>
    <property type="project" value="UniProtKB-KW"/>
</dbReference>
<dbReference type="Proteomes" id="UP000077684">
    <property type="component" value="Unassembled WGS sequence"/>
</dbReference>
<dbReference type="SUPFAM" id="SSF47823">
    <property type="entry name" value="lambda integrase-like, N-terminal domain"/>
    <property type="match status" value="1"/>
</dbReference>
<feature type="region of interest" description="Disordered" evidence="3">
    <location>
        <begin position="1"/>
        <end position="80"/>
    </location>
</feature>
<dbReference type="GO" id="GO:0015074">
    <property type="term" value="P:DNA integration"/>
    <property type="evidence" value="ECO:0007669"/>
    <property type="project" value="InterPro"/>
</dbReference>
<reference evidence="4" key="2">
    <citation type="journal article" date="2019" name="IMA Fungus">
        <title>Genome sequencing and comparison of five Tilletia species to identify candidate genes for the detection of regulated species infecting wheat.</title>
        <authorList>
            <person name="Nguyen H.D.T."/>
            <person name="Sultana T."/>
            <person name="Kesanakurti P."/>
            <person name="Hambleton S."/>
        </authorList>
    </citation>
    <scope>NUCLEOTIDE SEQUENCE</scope>
    <source>
        <strain evidence="4">DAOMC 236426</strain>
    </source>
</reference>
<dbReference type="InterPro" id="IPR010998">
    <property type="entry name" value="Integrase_recombinase_N"/>
</dbReference>
<keyword evidence="5" id="KW-1185">Reference proteome</keyword>
<evidence type="ECO:0008006" key="6">
    <source>
        <dbReference type="Google" id="ProtNLM"/>
    </source>
</evidence>
<keyword evidence="1" id="KW-0238">DNA-binding</keyword>
<accession>A0A8X7SU06</accession>
<dbReference type="AlphaFoldDB" id="A0A8X7SU06"/>
<dbReference type="EMBL" id="LWDE02001357">
    <property type="protein sequence ID" value="KAE8241355.1"/>
    <property type="molecule type" value="Genomic_DNA"/>
</dbReference>